<dbReference type="Proteomes" id="UP000760668">
    <property type="component" value="Unassembled WGS sequence"/>
</dbReference>
<comment type="caution">
    <text evidence="4">The sequence shown here is derived from an EMBL/GenBank/DDBJ whole genome shotgun (WGS) entry which is preliminary data.</text>
</comment>
<evidence type="ECO:0000256" key="1">
    <source>
        <dbReference type="ARBA" id="ARBA00022737"/>
    </source>
</evidence>
<dbReference type="EMBL" id="DYUC01000011">
    <property type="protein sequence ID" value="HJG85617.1"/>
    <property type="molecule type" value="Genomic_DNA"/>
</dbReference>
<feature type="chain" id="PRO_5036782421" evidence="2">
    <location>
        <begin position="27"/>
        <end position="377"/>
    </location>
</feature>
<sequence>MRNLKRMGAILMALALVLSLNLTAFAAVEDTGFSDVAADAWYADAVEYVRDNGLMSGTSTTTFAPDSTMTRAMLAITLYRAAGSPAVSGSDSFTDTADGAWYADAVLWASQRGVISGYGNNLFGTNDPVTREQIAAILWRYAGSPSADAGQDFADESEIASYAAAAVDWARANGVVSGVDGNRFLPRNNATRAQVATILRNYLAMSVPVEPEQPSEEPSVLVAYFSATGNTERVANAIAEATGGDLFELTPVDPYTDADLNWTDEDSRVVYEYENPDQRDTELVAYAPDNWADYDVVFVGYPIWWYDAAWPVDGFVTENDFTGKTVIPFCTSSSSDIGESGERLAGLAGTGDWLEGERFRSGASDDDVQAWVDSLDL</sequence>
<keyword evidence="1" id="KW-0677">Repeat</keyword>
<accession>A0A921MK02</accession>
<dbReference type="Pfam" id="PF12682">
    <property type="entry name" value="Flavodoxin_4"/>
    <property type="match status" value="1"/>
</dbReference>
<gene>
    <name evidence="4" type="ORF">K8V01_01100</name>
</gene>
<dbReference type="PANTHER" id="PTHR39201:SF1">
    <property type="entry name" value="FLAVODOXIN-LIKE DOMAIN-CONTAINING PROTEIN"/>
    <property type="match status" value="1"/>
</dbReference>
<feature type="domain" description="SLH" evidence="3">
    <location>
        <begin position="153"/>
        <end position="213"/>
    </location>
</feature>
<dbReference type="AlphaFoldDB" id="A0A921MK02"/>
<evidence type="ECO:0000313" key="4">
    <source>
        <dbReference type="EMBL" id="HJG85617.1"/>
    </source>
</evidence>
<evidence type="ECO:0000256" key="2">
    <source>
        <dbReference type="SAM" id="SignalP"/>
    </source>
</evidence>
<reference evidence="4" key="1">
    <citation type="journal article" date="2021" name="PeerJ">
        <title>Extensive microbial diversity within the chicken gut microbiome revealed by metagenomics and culture.</title>
        <authorList>
            <person name="Gilroy R."/>
            <person name="Ravi A."/>
            <person name="Getino M."/>
            <person name="Pursley I."/>
            <person name="Horton D.L."/>
            <person name="Alikhan N.F."/>
            <person name="Baker D."/>
            <person name="Gharbi K."/>
            <person name="Hall N."/>
            <person name="Watson M."/>
            <person name="Adriaenssens E.M."/>
            <person name="Foster-Nyarko E."/>
            <person name="Jarju S."/>
            <person name="Secka A."/>
            <person name="Antonio M."/>
            <person name="Oren A."/>
            <person name="Chaudhuri R.R."/>
            <person name="La Ragione R."/>
            <person name="Hildebrand F."/>
            <person name="Pallen M.J."/>
        </authorList>
    </citation>
    <scope>NUCLEOTIDE SEQUENCE</scope>
    <source>
        <strain evidence="4">CHK179-5677</strain>
    </source>
</reference>
<evidence type="ECO:0000259" key="3">
    <source>
        <dbReference type="PROSITE" id="PS51272"/>
    </source>
</evidence>
<feature type="domain" description="SLH" evidence="3">
    <location>
        <begin position="89"/>
        <end position="152"/>
    </location>
</feature>
<dbReference type="InterPro" id="IPR029039">
    <property type="entry name" value="Flavoprotein-like_sf"/>
</dbReference>
<dbReference type="InterPro" id="IPR001119">
    <property type="entry name" value="SLH_dom"/>
</dbReference>
<organism evidence="4 5">
    <name type="scientific">Pseudoflavonifractor capillosus</name>
    <dbReference type="NCBI Taxonomy" id="106588"/>
    <lineage>
        <taxon>Bacteria</taxon>
        <taxon>Bacillati</taxon>
        <taxon>Bacillota</taxon>
        <taxon>Clostridia</taxon>
        <taxon>Eubacteriales</taxon>
        <taxon>Oscillospiraceae</taxon>
        <taxon>Pseudoflavonifractor</taxon>
    </lineage>
</organism>
<keyword evidence="2" id="KW-0732">Signal</keyword>
<dbReference type="GO" id="GO:0010181">
    <property type="term" value="F:FMN binding"/>
    <property type="evidence" value="ECO:0007669"/>
    <property type="project" value="InterPro"/>
</dbReference>
<dbReference type="Gene3D" id="3.40.50.360">
    <property type="match status" value="1"/>
</dbReference>
<name>A0A921MK02_9FIRM</name>
<protein>
    <submittedName>
        <fullName evidence="4">S-layer homology domain-containing protein</fullName>
    </submittedName>
</protein>
<dbReference type="Pfam" id="PF00395">
    <property type="entry name" value="SLH"/>
    <property type="match status" value="3"/>
</dbReference>
<dbReference type="PROSITE" id="PS51272">
    <property type="entry name" value="SLH"/>
    <property type="match status" value="3"/>
</dbReference>
<dbReference type="InterPro" id="IPR008254">
    <property type="entry name" value="Flavodoxin/NO_synth"/>
</dbReference>
<dbReference type="GO" id="GO:0016651">
    <property type="term" value="F:oxidoreductase activity, acting on NAD(P)H"/>
    <property type="evidence" value="ECO:0007669"/>
    <property type="project" value="UniProtKB-ARBA"/>
</dbReference>
<dbReference type="RefSeq" id="WP_304247209.1">
    <property type="nucleotide sequence ID" value="NZ_DYUC01000011.1"/>
</dbReference>
<reference evidence="4" key="2">
    <citation type="submission" date="2021-09" db="EMBL/GenBank/DDBJ databases">
        <authorList>
            <person name="Gilroy R."/>
        </authorList>
    </citation>
    <scope>NUCLEOTIDE SEQUENCE</scope>
    <source>
        <strain evidence="4">CHK179-5677</strain>
    </source>
</reference>
<feature type="signal peptide" evidence="2">
    <location>
        <begin position="1"/>
        <end position="26"/>
    </location>
</feature>
<dbReference type="PANTHER" id="PTHR39201">
    <property type="entry name" value="EXPORTED PROTEIN-RELATED"/>
    <property type="match status" value="1"/>
</dbReference>
<dbReference type="SUPFAM" id="SSF52218">
    <property type="entry name" value="Flavoproteins"/>
    <property type="match status" value="1"/>
</dbReference>
<evidence type="ECO:0000313" key="5">
    <source>
        <dbReference type="Proteomes" id="UP000760668"/>
    </source>
</evidence>
<proteinExistence type="predicted"/>
<feature type="domain" description="SLH" evidence="3">
    <location>
        <begin position="29"/>
        <end position="88"/>
    </location>
</feature>